<sequence>MDKDEIISVHRNHSGDIISFRTSQGRFISYRKALLEAQNEQISGVNLIESDEGQPLFNHEEFDGLPSFY</sequence>
<evidence type="ECO:0008006" key="3">
    <source>
        <dbReference type="Google" id="ProtNLM"/>
    </source>
</evidence>
<gene>
    <name evidence="1" type="ORF">FA727_08860</name>
</gene>
<dbReference type="OrthoDB" id="1647761at2"/>
<accession>A0A4V5P240</accession>
<dbReference type="Proteomes" id="UP000307756">
    <property type="component" value="Unassembled WGS sequence"/>
</dbReference>
<comment type="caution">
    <text evidence="1">The sequence shown here is derived from an EMBL/GenBank/DDBJ whole genome shotgun (WGS) entry which is preliminary data.</text>
</comment>
<dbReference type="AlphaFoldDB" id="A0A4V5P240"/>
<protein>
    <recommendedName>
        <fullName evidence="3">DUF3892 domain-containing protein</fullName>
    </recommendedName>
</protein>
<proteinExistence type="predicted"/>
<dbReference type="Pfam" id="PF13031">
    <property type="entry name" value="DUF3892"/>
    <property type="match status" value="1"/>
</dbReference>
<organism evidence="1 2">
    <name type="scientific">Robertmurraya kyonggiensis</name>
    <dbReference type="NCBI Taxonomy" id="1037680"/>
    <lineage>
        <taxon>Bacteria</taxon>
        <taxon>Bacillati</taxon>
        <taxon>Bacillota</taxon>
        <taxon>Bacilli</taxon>
        <taxon>Bacillales</taxon>
        <taxon>Bacillaceae</taxon>
        <taxon>Robertmurraya</taxon>
    </lineage>
</organism>
<dbReference type="InterPro" id="IPR024997">
    <property type="entry name" value="DUF3892"/>
</dbReference>
<dbReference type="RefSeq" id="WP_136830535.1">
    <property type="nucleotide sequence ID" value="NZ_SWBM01000001.1"/>
</dbReference>
<evidence type="ECO:0000313" key="2">
    <source>
        <dbReference type="Proteomes" id="UP000307756"/>
    </source>
</evidence>
<keyword evidence="2" id="KW-1185">Reference proteome</keyword>
<name>A0A4V5P240_9BACI</name>
<evidence type="ECO:0000313" key="1">
    <source>
        <dbReference type="EMBL" id="TKC19630.1"/>
    </source>
</evidence>
<dbReference type="EMBL" id="SWBM01000001">
    <property type="protein sequence ID" value="TKC19630.1"/>
    <property type="molecule type" value="Genomic_DNA"/>
</dbReference>
<reference evidence="1 2" key="1">
    <citation type="journal article" date="2011" name="J. Microbiol.">
        <title>Bacillus kyonggiensis sp. nov., isolated from soil of a lettuce field.</title>
        <authorList>
            <person name="Dong K."/>
            <person name="Lee S."/>
        </authorList>
    </citation>
    <scope>NUCLEOTIDE SEQUENCE [LARGE SCALE GENOMIC DNA]</scope>
    <source>
        <strain evidence="1 2">NB22</strain>
    </source>
</reference>